<dbReference type="Gene3D" id="3.30.70.270">
    <property type="match status" value="1"/>
</dbReference>
<feature type="domain" description="Reverse transcriptase" evidence="1">
    <location>
        <begin position="1"/>
        <end position="126"/>
    </location>
</feature>
<evidence type="ECO:0000313" key="2">
    <source>
        <dbReference type="EMBL" id="KAJ8978473.1"/>
    </source>
</evidence>
<dbReference type="InterPro" id="IPR052055">
    <property type="entry name" value="Hepadnavirus_pol/RT"/>
</dbReference>
<dbReference type="InterPro" id="IPR043128">
    <property type="entry name" value="Rev_trsase/Diguanyl_cyclase"/>
</dbReference>
<name>A0ABQ9JLJ4_9CUCU</name>
<dbReference type="Proteomes" id="UP001162164">
    <property type="component" value="Unassembled WGS sequence"/>
</dbReference>
<proteinExistence type="predicted"/>
<dbReference type="PROSITE" id="PS50878">
    <property type="entry name" value="RT_POL"/>
    <property type="match status" value="1"/>
</dbReference>
<reference evidence="2" key="1">
    <citation type="journal article" date="2023" name="Insect Mol. Biol.">
        <title>Genome sequencing provides insights into the evolution of gene families encoding plant cell wall-degrading enzymes in longhorned beetles.</title>
        <authorList>
            <person name="Shin N.R."/>
            <person name="Okamura Y."/>
            <person name="Kirsch R."/>
            <person name="Pauchet Y."/>
        </authorList>
    </citation>
    <scope>NUCLEOTIDE SEQUENCE</scope>
    <source>
        <strain evidence="2">MMC_N1</strain>
    </source>
</reference>
<dbReference type="Gene3D" id="3.10.10.10">
    <property type="entry name" value="HIV Type 1 Reverse Transcriptase, subunit A, domain 1"/>
    <property type="match status" value="1"/>
</dbReference>
<dbReference type="PANTHER" id="PTHR33050">
    <property type="entry name" value="REVERSE TRANSCRIPTASE DOMAIN-CONTAINING PROTEIN"/>
    <property type="match status" value="1"/>
</dbReference>
<keyword evidence="3" id="KW-1185">Reference proteome</keyword>
<gene>
    <name evidence="2" type="ORF">NQ317_017001</name>
</gene>
<sequence length="126" mass="15017">MYSEEGQFISNIFLVPKPDGSNRLILNLKQLNKYIHTKRFKLEYHKLVRKLISPNCFMAVIDLKDAYYLIPLKSHRKYYRSKYEDKSYNTAPFVFTKLMKPLLAKLRTSNFLSVVYLHDFLLTDKS</sequence>
<dbReference type="InterPro" id="IPR000477">
    <property type="entry name" value="RT_dom"/>
</dbReference>
<comment type="caution">
    <text evidence="2">The sequence shown here is derived from an EMBL/GenBank/DDBJ whole genome shotgun (WGS) entry which is preliminary data.</text>
</comment>
<protein>
    <recommendedName>
        <fullName evidence="1">Reverse transcriptase domain-containing protein</fullName>
    </recommendedName>
</protein>
<dbReference type="SUPFAM" id="SSF56672">
    <property type="entry name" value="DNA/RNA polymerases"/>
    <property type="match status" value="1"/>
</dbReference>
<dbReference type="EMBL" id="JAPWTJ010000434">
    <property type="protein sequence ID" value="KAJ8978473.1"/>
    <property type="molecule type" value="Genomic_DNA"/>
</dbReference>
<evidence type="ECO:0000313" key="3">
    <source>
        <dbReference type="Proteomes" id="UP001162164"/>
    </source>
</evidence>
<evidence type="ECO:0000259" key="1">
    <source>
        <dbReference type="PROSITE" id="PS50878"/>
    </source>
</evidence>
<dbReference type="InterPro" id="IPR043502">
    <property type="entry name" value="DNA/RNA_pol_sf"/>
</dbReference>
<dbReference type="PANTHER" id="PTHR33050:SF7">
    <property type="entry name" value="RIBONUCLEASE H"/>
    <property type="match status" value="1"/>
</dbReference>
<organism evidence="2 3">
    <name type="scientific">Molorchus minor</name>
    <dbReference type="NCBI Taxonomy" id="1323400"/>
    <lineage>
        <taxon>Eukaryota</taxon>
        <taxon>Metazoa</taxon>
        <taxon>Ecdysozoa</taxon>
        <taxon>Arthropoda</taxon>
        <taxon>Hexapoda</taxon>
        <taxon>Insecta</taxon>
        <taxon>Pterygota</taxon>
        <taxon>Neoptera</taxon>
        <taxon>Endopterygota</taxon>
        <taxon>Coleoptera</taxon>
        <taxon>Polyphaga</taxon>
        <taxon>Cucujiformia</taxon>
        <taxon>Chrysomeloidea</taxon>
        <taxon>Cerambycidae</taxon>
        <taxon>Lamiinae</taxon>
        <taxon>Monochamini</taxon>
        <taxon>Molorchus</taxon>
    </lineage>
</organism>
<accession>A0ABQ9JLJ4</accession>